<dbReference type="PANTHER" id="PTHR36439">
    <property type="entry name" value="BLL4334 PROTEIN"/>
    <property type="match status" value="1"/>
</dbReference>
<evidence type="ECO:0000313" key="2">
    <source>
        <dbReference type="Proteomes" id="UP001589619"/>
    </source>
</evidence>
<gene>
    <name evidence="1" type="ORF">ACFFNY_22790</name>
</gene>
<dbReference type="EMBL" id="JBHMAG010000015">
    <property type="protein sequence ID" value="MFB9754408.1"/>
    <property type="molecule type" value="Genomic_DNA"/>
</dbReference>
<dbReference type="PANTHER" id="PTHR36439:SF1">
    <property type="entry name" value="DUF1697 DOMAIN-CONTAINING PROTEIN"/>
    <property type="match status" value="1"/>
</dbReference>
<dbReference type="InterPro" id="IPR012545">
    <property type="entry name" value="DUF1697"/>
</dbReference>
<protein>
    <submittedName>
        <fullName evidence="1">DUF1697 domain-containing protein</fullName>
    </submittedName>
</protein>
<organism evidence="1 2">
    <name type="scientific">Paenibacillus hodogayensis</name>
    <dbReference type="NCBI Taxonomy" id="279208"/>
    <lineage>
        <taxon>Bacteria</taxon>
        <taxon>Bacillati</taxon>
        <taxon>Bacillota</taxon>
        <taxon>Bacilli</taxon>
        <taxon>Bacillales</taxon>
        <taxon>Paenibacillaceae</taxon>
        <taxon>Paenibacillus</taxon>
    </lineage>
</organism>
<proteinExistence type="predicted"/>
<evidence type="ECO:0000313" key="1">
    <source>
        <dbReference type="EMBL" id="MFB9754408.1"/>
    </source>
</evidence>
<dbReference type="PIRSF" id="PIRSF008502">
    <property type="entry name" value="UCP008502"/>
    <property type="match status" value="1"/>
</dbReference>
<accession>A0ABV5W1M4</accession>
<sequence length="179" mass="19539">MAIYIALLRGINVGGKHKIKMPDLKRSLETLGLGRVQTYIQSGNVLFESDGEAEELRKRIELEIKTVFGIAAAVVLRTASELESIIASCPFDANALSEGESVQLTLLTETPAPEKIALLSMGISDVDEFRVAGREIYLLFRQSVLDSKLAANLQKLGSTTTTRNWNTITKLDALAKAMT</sequence>
<dbReference type="SUPFAM" id="SSF160379">
    <property type="entry name" value="SP0830-like"/>
    <property type="match status" value="1"/>
</dbReference>
<dbReference type="Pfam" id="PF08002">
    <property type="entry name" value="DUF1697"/>
    <property type="match status" value="1"/>
</dbReference>
<dbReference type="RefSeq" id="WP_344916189.1">
    <property type="nucleotide sequence ID" value="NZ_BAAAYO010000018.1"/>
</dbReference>
<comment type="caution">
    <text evidence="1">The sequence shown here is derived from an EMBL/GenBank/DDBJ whole genome shotgun (WGS) entry which is preliminary data.</text>
</comment>
<keyword evidence="2" id="KW-1185">Reference proteome</keyword>
<dbReference type="Gene3D" id="3.30.70.1280">
    <property type="entry name" value="SP0830-like domains"/>
    <property type="match status" value="1"/>
</dbReference>
<name>A0ABV5W1M4_9BACL</name>
<reference evidence="1 2" key="1">
    <citation type="submission" date="2024-09" db="EMBL/GenBank/DDBJ databases">
        <authorList>
            <person name="Sun Q."/>
            <person name="Mori K."/>
        </authorList>
    </citation>
    <scope>NUCLEOTIDE SEQUENCE [LARGE SCALE GENOMIC DNA]</scope>
    <source>
        <strain evidence="1 2">JCM 12520</strain>
    </source>
</reference>
<dbReference type="Proteomes" id="UP001589619">
    <property type="component" value="Unassembled WGS sequence"/>
</dbReference>